<dbReference type="Gene3D" id="3.40.830.10">
    <property type="entry name" value="LigB-like"/>
    <property type="match status" value="1"/>
</dbReference>
<dbReference type="NCBIfam" id="TIGR04336">
    <property type="entry name" value="AmmeMemoSam_B"/>
    <property type="match status" value="1"/>
</dbReference>
<dbReference type="InterPro" id="IPR002737">
    <property type="entry name" value="MEMO1_fam"/>
</dbReference>
<comment type="similarity">
    <text evidence="1">Belongs to the MEMO1 family.</text>
</comment>
<dbReference type="Proteomes" id="UP001295684">
    <property type="component" value="Unassembled WGS sequence"/>
</dbReference>
<proteinExistence type="inferred from homology"/>
<gene>
    <name evidence="2" type="ORF">ECRASSUSDP1_LOCUS18473</name>
</gene>
<protein>
    <submittedName>
        <fullName evidence="2">Uncharacterized protein</fullName>
    </submittedName>
</protein>
<keyword evidence="3" id="KW-1185">Reference proteome</keyword>
<evidence type="ECO:0000313" key="3">
    <source>
        <dbReference type="Proteomes" id="UP001295684"/>
    </source>
</evidence>
<organism evidence="2 3">
    <name type="scientific">Euplotes crassus</name>
    <dbReference type="NCBI Taxonomy" id="5936"/>
    <lineage>
        <taxon>Eukaryota</taxon>
        <taxon>Sar</taxon>
        <taxon>Alveolata</taxon>
        <taxon>Ciliophora</taxon>
        <taxon>Intramacronucleata</taxon>
        <taxon>Spirotrichea</taxon>
        <taxon>Hypotrichia</taxon>
        <taxon>Euplotida</taxon>
        <taxon>Euplotidae</taxon>
        <taxon>Moneuplotes</taxon>
    </lineage>
</organism>
<dbReference type="CDD" id="cd07361">
    <property type="entry name" value="MEMO_like"/>
    <property type="match status" value="1"/>
</dbReference>
<evidence type="ECO:0000256" key="1">
    <source>
        <dbReference type="ARBA" id="ARBA00006315"/>
    </source>
</evidence>
<comment type="caution">
    <text evidence="2">The sequence shown here is derived from an EMBL/GenBank/DDBJ whole genome shotgun (WGS) entry which is preliminary data.</text>
</comment>
<evidence type="ECO:0000313" key="2">
    <source>
        <dbReference type="EMBL" id="CAI2377092.1"/>
    </source>
</evidence>
<dbReference type="PANTHER" id="PTHR11060">
    <property type="entry name" value="PROTEIN MEMO1"/>
    <property type="match status" value="1"/>
</dbReference>
<reference evidence="2" key="1">
    <citation type="submission" date="2023-07" db="EMBL/GenBank/DDBJ databases">
        <authorList>
            <consortium name="AG Swart"/>
            <person name="Singh M."/>
            <person name="Singh A."/>
            <person name="Seah K."/>
            <person name="Emmerich C."/>
        </authorList>
    </citation>
    <scope>NUCLEOTIDE SEQUENCE</scope>
    <source>
        <strain evidence="2">DP1</strain>
    </source>
</reference>
<dbReference type="AlphaFoldDB" id="A0AAD2D210"/>
<name>A0AAD2D210_EUPCR</name>
<dbReference type="Pfam" id="PF01875">
    <property type="entry name" value="Memo"/>
    <property type="match status" value="1"/>
</dbReference>
<dbReference type="HAMAP" id="MF_00055">
    <property type="entry name" value="MEMO1"/>
    <property type="match status" value="1"/>
</dbReference>
<dbReference type="PANTHER" id="PTHR11060:SF0">
    <property type="entry name" value="PROTEIN MEMO1"/>
    <property type="match status" value="1"/>
</dbReference>
<accession>A0AAD2D210</accession>
<sequence>MSEEGYIRKATHAGSWYTDEAEELDQEMEQYLEDAKFTLPSEDSKIRAIIGPHAGFRWSGPTAAWAYTLIKNSSHISSTLNNPTHAFKRIFLLGPAHKTRVDGAALSRATALETPLGDLDVDQEITETLASKEPFVYYSKEADEKEHSLEMHMPFIKKMFEEDIKVVPIIVGSVSFDKHQQIAEALVDYFKDEDNFFIISSDFCHWGLKFRYMPFDEEECNNSGLQDPNINDYIEILDRKAIKIIEQQSGEEFQEYLKETKNTICGRNPITVLLEIIKASGLSTETKNVKYAQSGKIEGKFSSSVSYASFYTILT</sequence>
<dbReference type="EMBL" id="CAMPGE010018697">
    <property type="protein sequence ID" value="CAI2377092.1"/>
    <property type="molecule type" value="Genomic_DNA"/>
</dbReference>